<evidence type="ECO:0000313" key="2">
    <source>
        <dbReference type="EMBL" id="RXW31516.1"/>
    </source>
</evidence>
<keyword evidence="3" id="KW-1185">Reference proteome</keyword>
<dbReference type="AlphaFoldDB" id="A0A4Q2EFY7"/>
<dbReference type="EMBL" id="PPCV01000008">
    <property type="protein sequence ID" value="RXW31516.1"/>
    <property type="molecule type" value="Genomic_DNA"/>
</dbReference>
<comment type="caution">
    <text evidence="2">The sequence shown here is derived from an EMBL/GenBank/DDBJ whole genome shotgun (WGS) entry which is preliminary data.</text>
</comment>
<evidence type="ECO:0000313" key="3">
    <source>
        <dbReference type="Proteomes" id="UP000290624"/>
    </source>
</evidence>
<reference evidence="2 3" key="1">
    <citation type="submission" date="2018-01" db="EMBL/GenBank/DDBJ databases">
        <title>Lactibacter flavus gen. nov., sp. nov., a novel bacterium of the family Propionibacteriaceae isolated from raw milk and dairy products.</title>
        <authorList>
            <person name="Wenning M."/>
            <person name="Breitenwieser F."/>
            <person name="Huptas C."/>
            <person name="von Neubeck M."/>
            <person name="Busse H.-J."/>
            <person name="Scherer S."/>
        </authorList>
    </citation>
    <scope>NUCLEOTIDE SEQUENCE [LARGE SCALE GENOMIC DNA]</scope>
    <source>
        <strain evidence="2 3">VG341</strain>
    </source>
</reference>
<keyword evidence="1" id="KW-1133">Transmembrane helix</keyword>
<proteinExistence type="predicted"/>
<accession>A0A4Q2EFY7</accession>
<evidence type="ECO:0000256" key="1">
    <source>
        <dbReference type="SAM" id="Phobius"/>
    </source>
</evidence>
<sequence length="239" mass="26271">MVPAIMLGMGTPTWADQLVAWSALFSAPLTLGLLVFAVFAWRTAHSTLEESRKASLAAQRAAEAAEAANEQLRRDSVEQTRPFVFAEVIPGLAGVTSWDLRITNAGKSSARELTLTPSKWSDREDTVTQSLRELLETPRTLPPGCSIRTLWRIGPPEPGHHTDGPHEMGMDERGQVRVEYRSDDPQHAPYVDVFDVNTHGAGLWPVPEAGPAPDGLNGDLRKFYRLGQTLVRRVGELGR</sequence>
<organism evidence="2 3">
    <name type="scientific">Propioniciclava flava</name>
    <dbReference type="NCBI Taxonomy" id="2072026"/>
    <lineage>
        <taxon>Bacteria</taxon>
        <taxon>Bacillati</taxon>
        <taxon>Actinomycetota</taxon>
        <taxon>Actinomycetes</taxon>
        <taxon>Propionibacteriales</taxon>
        <taxon>Propionibacteriaceae</taxon>
        <taxon>Propioniciclava</taxon>
    </lineage>
</organism>
<feature type="transmembrane region" description="Helical" evidence="1">
    <location>
        <begin position="20"/>
        <end position="41"/>
    </location>
</feature>
<gene>
    <name evidence="2" type="ORF">C1706_11610</name>
</gene>
<keyword evidence="1" id="KW-0472">Membrane</keyword>
<protein>
    <submittedName>
        <fullName evidence="2">Uncharacterized protein</fullName>
    </submittedName>
</protein>
<keyword evidence="1" id="KW-0812">Transmembrane</keyword>
<dbReference type="Proteomes" id="UP000290624">
    <property type="component" value="Unassembled WGS sequence"/>
</dbReference>
<name>A0A4Q2EFY7_9ACTN</name>